<dbReference type="PANTHER" id="PTHR47190">
    <property type="entry name" value="DEHYDROGENASE, PUTATIVE-RELATED"/>
    <property type="match status" value="1"/>
</dbReference>
<dbReference type="VEuPathDB" id="FungiDB:SAPIO_CDS0306"/>
<dbReference type="InterPro" id="IPR036779">
    <property type="entry name" value="LysM_dom_sf"/>
</dbReference>
<feature type="chain" id="PRO_5001775738" description="LysM domain-containing protein" evidence="2">
    <location>
        <begin position="21"/>
        <end position="302"/>
    </location>
</feature>
<name>A0A084GHZ0_PSEDA</name>
<dbReference type="Gene3D" id="3.10.350.10">
    <property type="entry name" value="LysM domain"/>
    <property type="match status" value="1"/>
</dbReference>
<gene>
    <name evidence="4" type="ORF">SAPIO_CDS0306</name>
</gene>
<dbReference type="RefSeq" id="XP_016646751.1">
    <property type="nucleotide sequence ID" value="XM_016783118.1"/>
</dbReference>
<dbReference type="Pfam" id="PF16010">
    <property type="entry name" value="CDH-cyt"/>
    <property type="match status" value="1"/>
</dbReference>
<dbReference type="InterPro" id="IPR015920">
    <property type="entry name" value="Cellobiose_DH-like_cyt"/>
</dbReference>
<dbReference type="InterPro" id="IPR018392">
    <property type="entry name" value="LysM"/>
</dbReference>
<dbReference type="EMBL" id="JOWA01000011">
    <property type="protein sequence ID" value="KEZ46952.1"/>
    <property type="molecule type" value="Genomic_DNA"/>
</dbReference>
<protein>
    <recommendedName>
        <fullName evidence="3">LysM domain-containing protein</fullName>
    </recommendedName>
</protein>
<dbReference type="AlphaFoldDB" id="A0A084GHZ0"/>
<dbReference type="SUPFAM" id="SSF49344">
    <property type="entry name" value="CBD9-like"/>
    <property type="match status" value="1"/>
</dbReference>
<evidence type="ECO:0000256" key="2">
    <source>
        <dbReference type="SAM" id="SignalP"/>
    </source>
</evidence>
<feature type="region of interest" description="Disordered" evidence="1">
    <location>
        <begin position="221"/>
        <end position="244"/>
    </location>
</feature>
<dbReference type="OMA" id="ASFRCQN"/>
<sequence length="302" mass="31643">MKSLASLVLAAAPLAKFALAQDSTPYTDEETGIAFTTWSVPDITYGLALPADALEKDATEFIGLLTCTSAEGAGTGWCGVSFGGGMVNNLLLLAYPHNDQVLTSFRWANEYGPPELYTGEATLTQISSTINDTAFSLIFRCEGCLQWKQGDIEGSAATTSGLAVTGWAHAKANVRNPDCADTAGVGRHDTQGILPARFDAEAASSDYEEWVELATETVSGTCGGGDAPAPPPSEPAQPPAGGSGCAETYTVPAGSYCYLIATDHGLTLEQFLELNSGLNCEGLQPGQEVCVKASRRCKKRKL</sequence>
<dbReference type="Pfam" id="PF01476">
    <property type="entry name" value="LysM"/>
    <property type="match status" value="1"/>
</dbReference>
<dbReference type="CDD" id="cd00118">
    <property type="entry name" value="LysM"/>
    <property type="match status" value="1"/>
</dbReference>
<keyword evidence="2" id="KW-0732">Signal</keyword>
<feature type="domain" description="LysM" evidence="3">
    <location>
        <begin position="247"/>
        <end position="291"/>
    </location>
</feature>
<evidence type="ECO:0000313" key="4">
    <source>
        <dbReference type="EMBL" id="KEZ46952.1"/>
    </source>
</evidence>
<keyword evidence="5" id="KW-1185">Reference proteome</keyword>
<comment type="caution">
    <text evidence="4">The sequence shown here is derived from an EMBL/GenBank/DDBJ whole genome shotgun (WGS) entry which is preliminary data.</text>
</comment>
<dbReference type="CDD" id="cd09630">
    <property type="entry name" value="CDH_like_cytochrome"/>
    <property type="match status" value="1"/>
</dbReference>
<dbReference type="KEGG" id="sapo:SAPIO_CDS0306"/>
<dbReference type="FunFam" id="2.60.40.1210:FF:000004">
    <property type="entry name" value="Cellobiose dehydrogenase"/>
    <property type="match status" value="1"/>
</dbReference>
<dbReference type="OrthoDB" id="413885at2759"/>
<dbReference type="Gene3D" id="2.60.40.1210">
    <property type="entry name" value="Cellobiose dehydrogenase, cytochrome domain"/>
    <property type="match status" value="1"/>
</dbReference>
<dbReference type="PANTHER" id="PTHR47190:SF1">
    <property type="entry name" value="GLUCOSE-METHANOL-CHOLINE OXIDOREDUCTASE N-TERMINAL DOMAIN-CONTAINING PROTEIN"/>
    <property type="match status" value="1"/>
</dbReference>
<dbReference type="InterPro" id="IPR053208">
    <property type="entry name" value="GMC_Oxidoreductase_CD"/>
</dbReference>
<organism evidence="4 5">
    <name type="scientific">Pseudallescheria apiosperma</name>
    <name type="common">Scedosporium apiospermum</name>
    <dbReference type="NCBI Taxonomy" id="563466"/>
    <lineage>
        <taxon>Eukaryota</taxon>
        <taxon>Fungi</taxon>
        <taxon>Dikarya</taxon>
        <taxon>Ascomycota</taxon>
        <taxon>Pezizomycotina</taxon>
        <taxon>Sordariomycetes</taxon>
        <taxon>Hypocreomycetidae</taxon>
        <taxon>Microascales</taxon>
        <taxon>Microascaceae</taxon>
        <taxon>Scedosporium</taxon>
    </lineage>
</organism>
<dbReference type="PROSITE" id="PS51782">
    <property type="entry name" value="LYSM"/>
    <property type="match status" value="1"/>
</dbReference>
<dbReference type="GeneID" id="27718458"/>
<feature type="signal peptide" evidence="2">
    <location>
        <begin position="1"/>
        <end position="20"/>
    </location>
</feature>
<accession>A0A084GHZ0</accession>
<proteinExistence type="predicted"/>
<feature type="compositionally biased region" description="Pro residues" evidence="1">
    <location>
        <begin position="228"/>
        <end position="238"/>
    </location>
</feature>
<dbReference type="HOGENOM" id="CLU_077991_0_0_1"/>
<dbReference type="SUPFAM" id="SSF54106">
    <property type="entry name" value="LysM domain"/>
    <property type="match status" value="1"/>
</dbReference>
<evidence type="ECO:0000256" key="1">
    <source>
        <dbReference type="SAM" id="MobiDB-lite"/>
    </source>
</evidence>
<evidence type="ECO:0000313" key="5">
    <source>
        <dbReference type="Proteomes" id="UP000028545"/>
    </source>
</evidence>
<dbReference type="Proteomes" id="UP000028545">
    <property type="component" value="Unassembled WGS sequence"/>
</dbReference>
<reference evidence="4 5" key="1">
    <citation type="journal article" date="2014" name="Genome Announc.">
        <title>Draft genome sequence of the pathogenic fungus Scedosporium apiospermum.</title>
        <authorList>
            <person name="Vandeputte P."/>
            <person name="Ghamrawi S."/>
            <person name="Rechenmann M."/>
            <person name="Iltis A."/>
            <person name="Giraud S."/>
            <person name="Fleury M."/>
            <person name="Thornton C."/>
            <person name="Delhaes L."/>
            <person name="Meyer W."/>
            <person name="Papon N."/>
            <person name="Bouchara J.P."/>
        </authorList>
    </citation>
    <scope>NUCLEOTIDE SEQUENCE [LARGE SCALE GENOMIC DNA]</scope>
    <source>
        <strain evidence="4 5">IHEM 14462</strain>
    </source>
</reference>
<evidence type="ECO:0000259" key="3">
    <source>
        <dbReference type="PROSITE" id="PS51782"/>
    </source>
</evidence>
<dbReference type="SMART" id="SM00257">
    <property type="entry name" value="LysM"/>
    <property type="match status" value="1"/>
</dbReference>